<keyword evidence="3" id="KW-1185">Reference proteome</keyword>
<evidence type="ECO:0000256" key="1">
    <source>
        <dbReference type="SAM" id="MobiDB-lite"/>
    </source>
</evidence>
<dbReference type="Gene3D" id="2.40.400.10">
    <property type="entry name" value="Acetoacetate decarboxylase-like"/>
    <property type="match status" value="1"/>
</dbReference>
<evidence type="ECO:0000313" key="2">
    <source>
        <dbReference type="EMBL" id="AWT47153.1"/>
    </source>
</evidence>
<accession>A0A2U9PC68</accession>
<feature type="compositionally biased region" description="Pro residues" evidence="1">
    <location>
        <begin position="31"/>
        <end position="41"/>
    </location>
</feature>
<dbReference type="OrthoDB" id="834556at2"/>
<gene>
    <name evidence="2" type="ORF">DMT42_36160</name>
</gene>
<dbReference type="SUPFAM" id="SSF160104">
    <property type="entry name" value="Acetoacetate decarboxylase-like"/>
    <property type="match status" value="1"/>
</dbReference>
<proteinExistence type="predicted"/>
<dbReference type="AlphaFoldDB" id="A0A2U9PC68"/>
<evidence type="ECO:0000313" key="3">
    <source>
        <dbReference type="Proteomes" id="UP000247634"/>
    </source>
</evidence>
<dbReference type="InterPro" id="IPR023375">
    <property type="entry name" value="ADC_dom_sf"/>
</dbReference>
<dbReference type="Proteomes" id="UP000247634">
    <property type="component" value="Chromosome"/>
</dbReference>
<name>A0A2U9PC68_STRAS</name>
<sequence>MARKRAGTTLTSRPPAHVPRRGDRFDRRPVTMPPSLPPHPPEPWHLRGDMRAALWLVPRYGPPPWPLPEGARAVSLAGRTPLVTFWVDYGDGGDLAYRELLVAVVVRRGAGLAATAVQVWVDDERSLAGGRHLWAIPKEPAAFDFRPLPPARPPRRGVRATMTVEAAGRREPDAVALCRDLLRLPLRLSVRAHLLQPRADGTTCRVPLRLTGRPSLSRIRTRVHPEGPLAYLTGHRPVAAVSLADFRFRIGPAVTSGEVTAP</sequence>
<reference evidence="2 3" key="1">
    <citation type="submission" date="2018-06" db="EMBL/GenBank/DDBJ databases">
        <title>The complete genome sequence of a nosiheptide producer Streptomyces actuosus ATCC 25421: deducing the ability of producing a new class III lantibiotics.</title>
        <authorList>
            <person name="Liu W."/>
            <person name="Sun F."/>
            <person name="Hu Y."/>
        </authorList>
    </citation>
    <scope>NUCLEOTIDE SEQUENCE [LARGE SCALE GENOMIC DNA]</scope>
    <source>
        <strain evidence="2 3">ATCC 25421</strain>
    </source>
</reference>
<organism evidence="2 3">
    <name type="scientific">Streptomyces actuosus</name>
    <dbReference type="NCBI Taxonomy" id="1885"/>
    <lineage>
        <taxon>Bacteria</taxon>
        <taxon>Bacillati</taxon>
        <taxon>Actinomycetota</taxon>
        <taxon>Actinomycetes</taxon>
        <taxon>Kitasatosporales</taxon>
        <taxon>Streptomycetaceae</taxon>
        <taxon>Streptomyces</taxon>
    </lineage>
</organism>
<dbReference type="GO" id="GO:0016829">
    <property type="term" value="F:lyase activity"/>
    <property type="evidence" value="ECO:0007669"/>
    <property type="project" value="InterPro"/>
</dbReference>
<dbReference type="InterPro" id="IPR010451">
    <property type="entry name" value="Acetoacetate_decarboxylase"/>
</dbReference>
<protein>
    <submittedName>
        <fullName evidence="2">Acetoacetate decarboxylase</fullName>
    </submittedName>
</protein>
<dbReference type="EMBL" id="CP029788">
    <property type="protein sequence ID" value="AWT47153.1"/>
    <property type="molecule type" value="Genomic_DNA"/>
</dbReference>
<feature type="compositionally biased region" description="Basic and acidic residues" evidence="1">
    <location>
        <begin position="20"/>
        <end position="29"/>
    </location>
</feature>
<dbReference type="KEGG" id="sact:DMT42_36160"/>
<feature type="region of interest" description="Disordered" evidence="1">
    <location>
        <begin position="1"/>
        <end position="44"/>
    </location>
</feature>
<dbReference type="Pfam" id="PF06314">
    <property type="entry name" value="ADC"/>
    <property type="match status" value="1"/>
</dbReference>